<keyword evidence="1" id="KW-0945">Host-virus interaction</keyword>
<feature type="region of interest" description="Disordered" evidence="2">
    <location>
        <begin position="485"/>
        <end position="536"/>
    </location>
</feature>
<feature type="compositionally biased region" description="Pro residues" evidence="2">
    <location>
        <begin position="1520"/>
        <end position="1533"/>
    </location>
</feature>
<evidence type="ECO:0000256" key="1">
    <source>
        <dbReference type="ARBA" id="ARBA00022581"/>
    </source>
</evidence>
<feature type="domain" description="Peptidase A2" evidence="3">
    <location>
        <begin position="377"/>
        <end position="412"/>
    </location>
</feature>
<sequence length="1965" mass="214229">MGETQMNLDRSKRELARLKEREDFTPELLHLKEEIEVMITETELKMKQEIRAMETLEFELALLKNEKYSKLLAIQEGSDQYLSSEEEDVDGSPQAGLRAQEHDFTLRFDGAVQRWIKFKEEFKKTTSEYHISDSQNLIRLRKALSGKAYDHVKYLIPCVANVKLIMEALEQRFGQPRFIIKNLLRTTQDCPQLSVKKPDTILGLNIRVKEKISSCMTLAQPQYLDSIELLDTLTRKLPVEMKEQCMQRSTHIKQERQVERPRFESKWKIIIKRTRPSLCTSCLRQERHRSWQCLKKEIYGINGCEKMHHPSLHNYSDPQEENSSQETSKLSSSQQANPTSGSVNITVVNGEAVIKGCDGPLPIIPVVIIGPGGKHRTYALLDTGASQTLISKASGETVIKPKAVVVNCEVGGTFRGAPYHPMQNAVTNKSPIVLTKNQNYANLPAGSQDANSAAPFDLAAIPTSNAAAQVRRNWADITEEVNPGAEDGFTLVQSRKRRRGSANSPTTAAPSSNAGVSRTIRRPQSSAGSASSSEEHCVYIEHSPELEPFHYLSALDRMLGGTAGVIQITKVNGHQLLGLTNRGLAERLISEGHEVEGTLLRAFPFRKRAETITVCNLPFFVGDSAVINALSPYGRVTSIAPKQMKAGPYVYVDGRRDVFITLHEGITIERLPTRLDINIKGEAWPAYLSSGIRCSRCHGQGHRRAICPLLAGLANNTRSAPPATPAGVPSTTTSAPPQRSAAQPPTPAPSNPAMEIPGASPAARAVTPSTAPRPSPPVAPAVPMEEAPPAPPPVTPTPSPQAPEGPVPAAPTPDVEMSIIEDTSASSASSTKNSTRDGLVAFIETNPGVSFAGTDALGLGREEVLYLLSSKTREQKKGPLLSPLQSDALAGLISQFLDLRPGGSSNIYKILREVKAELRTTPAAVPPTPTLPAPRPSVPTPPTSHKEELTPAMMTPPPPAPTDMEEDDPITEEERYAPPLPAPRLAEPTPPTPHGEETTLAMATPPPPLPYQLTKADLERKCIVQIRDLLEELNYQQALKPLIKKGIDLNDISFAFVWRENREYLLEILSPRPRHKAILAEFLGIVAEHAREHHPLIQSENESLNKTCFYCHCHTYIQTKGEAWPAYLSSGIRCSRCHGQGHRRAICPLLAGLANNTRSAPPATPAGVPSTTTSAPPQSPFNADELPARYGLISQTTAEVSAENYLLLQNSKEIQEMARYANLLTGEKLANSDTLHEFASTMPSSGANLGQLNREDIFIDQNHEIGDGYTVVQNKRRRRDTGASGVTAAQSNSAGSAARRQRSAPALIPLVQEIRTTRTHIAEARARQATCTEEQCFFLEYCPDYEPYHYLKAIGGLVGGTKNIVQFSKVNGQYLVGGPGGTLLRTFPFRRTSIRITIGNLPFFVRDAVVIDALARYGRVTSIAPKQLKVGEFDFTDGRREAFILLHDGMTVERLPSRFEIKIKGEAWPAYLTHGIKCSRCHGQGHRRANCPLLHGQSTTSRRASPPSITNLPPSTAPGLPAPSPAAPTPPVPTSSAVRLSGAQPDARAASPPSTAPRPSTPAPPASSVPVAAPVPPSVAPAPVDPAGPRSAATEPTPPARPDFIAPCGPLPAQGTFGPATHTPDVDMTTTEEPSASSPAAVIPTLSLPAPQPAGPTPSASHKEEPTPAMTPPSPPPAPMEEDLPPNPDECIYRIYREIHSSQINLGSLVDDEITWTDVIDAILHSQSRAPFLARLSPNLKKNHAVFLEAAIERAQDFHPRILSGLSELRRALAPKTRHSPFNADQLHVRIGLMSQTTAELSAKNQLQIENSIEMQESAIYANLSTGERHANSAMSREFMIKPLQSETVTPLFKTRRRRDTGVPGVTAAQPNSAGSAARRQRSSSAWTPRVEEIRTTRAHIVEARARQASCTEEQCFYLEYCPDFQTYQCLKAMKRVVGGPKNIFQFTKMNGHYLVGLANRSLAE</sequence>
<dbReference type="InterPro" id="IPR001878">
    <property type="entry name" value="Znf_CCHC"/>
</dbReference>
<proteinExistence type="predicted"/>
<feature type="region of interest" description="Disordered" evidence="2">
    <location>
        <begin position="310"/>
        <end position="342"/>
    </location>
</feature>
<feature type="compositionally biased region" description="Polar residues" evidence="2">
    <location>
        <begin position="1496"/>
        <end position="1512"/>
    </location>
</feature>
<feature type="region of interest" description="Disordered" evidence="2">
    <location>
        <begin position="718"/>
        <end position="813"/>
    </location>
</feature>
<protein>
    <recommendedName>
        <fullName evidence="3">Peptidase A2 domain-containing protein</fullName>
    </recommendedName>
</protein>
<feature type="compositionally biased region" description="Low complexity" evidence="2">
    <location>
        <begin position="501"/>
        <end position="514"/>
    </location>
</feature>
<dbReference type="SMART" id="SM00343">
    <property type="entry name" value="ZnF_C2HC"/>
    <property type="match status" value="4"/>
</dbReference>
<dbReference type="PANTHER" id="PTHR13037">
    <property type="entry name" value="FORMIN"/>
    <property type="match status" value="1"/>
</dbReference>
<accession>A0ABY6KTL2</accession>
<feature type="compositionally biased region" description="Low complexity" evidence="2">
    <location>
        <begin position="733"/>
        <end position="743"/>
    </location>
</feature>
<dbReference type="Pfam" id="PF03564">
    <property type="entry name" value="DUF1759"/>
    <property type="match status" value="1"/>
</dbReference>
<dbReference type="PROSITE" id="PS50175">
    <property type="entry name" value="ASP_PROT_RETROV"/>
    <property type="match status" value="1"/>
</dbReference>
<feature type="compositionally biased region" description="Pro residues" evidence="2">
    <location>
        <begin position="978"/>
        <end position="993"/>
    </location>
</feature>
<feature type="compositionally biased region" description="Pro residues" evidence="2">
    <location>
        <begin position="1669"/>
        <end position="1679"/>
    </location>
</feature>
<gene>
    <name evidence="4" type="ORF">LAZ67_9002131</name>
</gene>
<dbReference type="EMBL" id="CP092871">
    <property type="protein sequence ID" value="UYV72186.1"/>
    <property type="molecule type" value="Genomic_DNA"/>
</dbReference>
<feature type="compositionally biased region" description="Pro residues" evidence="2">
    <location>
        <begin position="771"/>
        <end position="811"/>
    </location>
</feature>
<feature type="compositionally biased region" description="Low complexity" evidence="2">
    <location>
        <begin position="1873"/>
        <end position="1886"/>
    </location>
</feature>
<dbReference type="InterPro" id="IPR001995">
    <property type="entry name" value="Peptidase_A2_cat"/>
</dbReference>
<dbReference type="PANTHER" id="PTHR13037:SF24">
    <property type="entry name" value="POLYCOMB PROTEIN PCL-RELATED"/>
    <property type="match status" value="1"/>
</dbReference>
<reference evidence="4 5" key="1">
    <citation type="submission" date="2022-01" db="EMBL/GenBank/DDBJ databases">
        <title>A chromosomal length assembly of Cordylochernes scorpioides.</title>
        <authorList>
            <person name="Zeh D."/>
            <person name="Zeh J."/>
        </authorList>
    </citation>
    <scope>NUCLEOTIDE SEQUENCE [LARGE SCALE GENOMIC DNA]</scope>
    <source>
        <strain evidence="4">IN4F17</strain>
        <tissue evidence="4">Whole Body</tissue>
    </source>
</reference>
<evidence type="ECO:0000259" key="3">
    <source>
        <dbReference type="PROSITE" id="PS50175"/>
    </source>
</evidence>
<evidence type="ECO:0000313" key="4">
    <source>
        <dbReference type="EMBL" id="UYV72186.1"/>
    </source>
</evidence>
<feature type="compositionally biased region" description="Low complexity" evidence="2">
    <location>
        <begin position="324"/>
        <end position="335"/>
    </location>
</feature>
<feature type="compositionally biased region" description="Polar residues" evidence="2">
    <location>
        <begin position="1628"/>
        <end position="1638"/>
    </location>
</feature>
<evidence type="ECO:0000256" key="2">
    <source>
        <dbReference type="SAM" id="MobiDB-lite"/>
    </source>
</evidence>
<feature type="region of interest" description="Disordered" evidence="2">
    <location>
        <begin position="1158"/>
        <end position="1178"/>
    </location>
</feature>
<dbReference type="InterPro" id="IPR005312">
    <property type="entry name" value="DUF1759"/>
</dbReference>
<feature type="compositionally biased region" description="Pro residues" evidence="2">
    <location>
        <begin position="1554"/>
        <end position="1586"/>
    </location>
</feature>
<feature type="compositionally biased region" description="Pro residues" evidence="2">
    <location>
        <begin position="924"/>
        <end position="942"/>
    </location>
</feature>
<feature type="region of interest" description="Disordered" evidence="2">
    <location>
        <begin position="1492"/>
        <end position="1688"/>
    </location>
</feature>
<keyword evidence="5" id="KW-1185">Reference proteome</keyword>
<feature type="region of interest" description="Disordered" evidence="2">
    <location>
        <begin position="1856"/>
        <end position="1889"/>
    </location>
</feature>
<feature type="compositionally biased region" description="Low complexity" evidence="2">
    <location>
        <begin position="1288"/>
        <end position="1302"/>
    </location>
</feature>
<organism evidence="4 5">
    <name type="scientific">Cordylochernes scorpioides</name>
    <dbReference type="NCBI Taxonomy" id="51811"/>
    <lineage>
        <taxon>Eukaryota</taxon>
        <taxon>Metazoa</taxon>
        <taxon>Ecdysozoa</taxon>
        <taxon>Arthropoda</taxon>
        <taxon>Chelicerata</taxon>
        <taxon>Arachnida</taxon>
        <taxon>Pseudoscorpiones</taxon>
        <taxon>Cheliferoidea</taxon>
        <taxon>Chernetidae</taxon>
        <taxon>Cordylochernes</taxon>
    </lineage>
</organism>
<evidence type="ECO:0000313" key="5">
    <source>
        <dbReference type="Proteomes" id="UP001235939"/>
    </source>
</evidence>
<dbReference type="Proteomes" id="UP001235939">
    <property type="component" value="Chromosome 09"/>
</dbReference>
<feature type="region of interest" description="Disordered" evidence="2">
    <location>
        <begin position="922"/>
        <end position="1005"/>
    </location>
</feature>
<name>A0ABY6KTL2_9ARAC</name>
<feature type="region of interest" description="Disordered" evidence="2">
    <location>
        <begin position="1276"/>
        <end position="1302"/>
    </location>
</feature>